<sequence length="159" mass="18258">MKENTNPATWLLDITSRSSEDKLGVDLAQIYKESSLFKENNIVIEKMRGTSSETEELTSSRRYAQTGWGQFKACLWKQQLSYWRNPSYNLTRIMFMCLTSVICGVLFWEKAKKINTQQDLFNVLGSMYTVVLFTGINNCSTVLLLQPKEMSSTAKDLLK</sequence>
<evidence type="ECO:0000256" key="1">
    <source>
        <dbReference type="ARBA" id="ARBA00004141"/>
    </source>
</evidence>
<dbReference type="AlphaFoldDB" id="A0A8S9MRV8"/>
<dbReference type="Pfam" id="PF01061">
    <property type="entry name" value="ABC2_membrane"/>
    <property type="match status" value="1"/>
</dbReference>
<feature type="non-terminal residue" evidence="8">
    <location>
        <position position="1"/>
    </location>
</feature>
<dbReference type="GO" id="GO:0005886">
    <property type="term" value="C:plasma membrane"/>
    <property type="evidence" value="ECO:0007669"/>
    <property type="project" value="UniProtKB-ARBA"/>
</dbReference>
<proteinExistence type="predicted"/>
<evidence type="ECO:0000256" key="2">
    <source>
        <dbReference type="ARBA" id="ARBA00022448"/>
    </source>
</evidence>
<evidence type="ECO:0000256" key="6">
    <source>
        <dbReference type="SAM" id="Phobius"/>
    </source>
</evidence>
<dbReference type="PANTHER" id="PTHR19241">
    <property type="entry name" value="ATP-BINDING CASSETTE TRANSPORTER"/>
    <property type="match status" value="1"/>
</dbReference>
<evidence type="ECO:0000256" key="4">
    <source>
        <dbReference type="ARBA" id="ARBA00022989"/>
    </source>
</evidence>
<keyword evidence="2" id="KW-0813">Transport</keyword>
<evidence type="ECO:0000256" key="5">
    <source>
        <dbReference type="ARBA" id="ARBA00023136"/>
    </source>
</evidence>
<dbReference type="InterPro" id="IPR013525">
    <property type="entry name" value="ABC2_TM"/>
</dbReference>
<organism evidence="8 9">
    <name type="scientific">Brassica cretica</name>
    <name type="common">Mustard</name>
    <dbReference type="NCBI Taxonomy" id="69181"/>
    <lineage>
        <taxon>Eukaryota</taxon>
        <taxon>Viridiplantae</taxon>
        <taxon>Streptophyta</taxon>
        <taxon>Embryophyta</taxon>
        <taxon>Tracheophyta</taxon>
        <taxon>Spermatophyta</taxon>
        <taxon>Magnoliopsida</taxon>
        <taxon>eudicotyledons</taxon>
        <taxon>Gunneridae</taxon>
        <taxon>Pentapetalae</taxon>
        <taxon>rosids</taxon>
        <taxon>malvids</taxon>
        <taxon>Brassicales</taxon>
        <taxon>Brassicaceae</taxon>
        <taxon>Brassiceae</taxon>
        <taxon>Brassica</taxon>
    </lineage>
</organism>
<gene>
    <name evidence="8" type="ORF">F2Q69_00056679</name>
</gene>
<comment type="caution">
    <text evidence="8">The sequence shown here is derived from an EMBL/GenBank/DDBJ whole genome shotgun (WGS) entry which is preliminary data.</text>
</comment>
<name>A0A8S9MRV8_BRACR</name>
<comment type="subcellular location">
    <subcellularLocation>
        <location evidence="1">Membrane</location>
        <topology evidence="1">Multi-pass membrane protein</topology>
    </subcellularLocation>
</comment>
<evidence type="ECO:0000256" key="3">
    <source>
        <dbReference type="ARBA" id="ARBA00022692"/>
    </source>
</evidence>
<evidence type="ECO:0000313" key="9">
    <source>
        <dbReference type="Proteomes" id="UP000712600"/>
    </source>
</evidence>
<feature type="transmembrane region" description="Helical" evidence="6">
    <location>
        <begin position="120"/>
        <end position="145"/>
    </location>
</feature>
<keyword evidence="4 6" id="KW-1133">Transmembrane helix</keyword>
<accession>A0A8S9MRV8</accession>
<evidence type="ECO:0000259" key="7">
    <source>
        <dbReference type="Pfam" id="PF01061"/>
    </source>
</evidence>
<reference evidence="8" key="1">
    <citation type="submission" date="2019-12" db="EMBL/GenBank/DDBJ databases">
        <title>Genome sequencing and annotation of Brassica cretica.</title>
        <authorList>
            <person name="Studholme D.J."/>
            <person name="Sarris P."/>
        </authorList>
    </citation>
    <scope>NUCLEOTIDE SEQUENCE</scope>
    <source>
        <strain evidence="8">PFS-109/04</strain>
        <tissue evidence="8">Leaf</tissue>
    </source>
</reference>
<feature type="transmembrane region" description="Helical" evidence="6">
    <location>
        <begin position="90"/>
        <end position="108"/>
    </location>
</feature>
<keyword evidence="3 6" id="KW-0812">Transmembrane</keyword>
<dbReference type="GO" id="GO:0140359">
    <property type="term" value="F:ABC-type transporter activity"/>
    <property type="evidence" value="ECO:0007669"/>
    <property type="project" value="InterPro"/>
</dbReference>
<keyword evidence="5 6" id="KW-0472">Membrane</keyword>
<dbReference type="EMBL" id="QGKX02002183">
    <property type="protein sequence ID" value="KAF3484628.1"/>
    <property type="molecule type" value="Genomic_DNA"/>
</dbReference>
<feature type="domain" description="ABC-2 type transporter transmembrane" evidence="7">
    <location>
        <begin position="70"/>
        <end position="155"/>
    </location>
</feature>
<evidence type="ECO:0000313" key="8">
    <source>
        <dbReference type="EMBL" id="KAF3484628.1"/>
    </source>
</evidence>
<protein>
    <recommendedName>
        <fullName evidence="7">ABC-2 type transporter transmembrane domain-containing protein</fullName>
    </recommendedName>
</protein>
<dbReference type="Proteomes" id="UP000712600">
    <property type="component" value="Unassembled WGS sequence"/>
</dbReference>